<keyword evidence="3" id="KW-1185">Reference proteome</keyword>
<dbReference type="EMBL" id="LGRX02035753">
    <property type="protein sequence ID" value="KAK3233311.1"/>
    <property type="molecule type" value="Genomic_DNA"/>
</dbReference>
<dbReference type="AlphaFoldDB" id="A0AAE0BBE1"/>
<sequence>MESDCLAWLRLAAVQGLQLPRGRSSAVSHIAQELLTRHRVVRVLIEKNLFQEASEIVEELDEDPPTEHAVGALLKRPCEHEGCSNSVVGTSVVALCGIHGGGYRKVKRTGRPEENGAAGRAGEKVANSSRAKPLIQATKDMRVIDVGRMSYASLMKAAELTAQPLGGLMGWKSQHSVPESTLSLPNETHGVMVGVGYGSLEAWFSAKAGSAKPRAPKPYGAGSANNDKHATASAVVEPEIECTAEEALLWLRQVARAGMPLLPDATLGAEMTTNEPPAEEPPREGEALKESVDIATIAEHGERFISSYARAEAERLFPKDVRGTKRSRQEMPTARMNGQTPTVMPLNAPEEVEVICGDVSATFNTQSQRFHLDGMQLSGAALERLGGKQSMRKWKISVRVKDTGEMLGRWLTARGIPC</sequence>
<feature type="region of interest" description="Disordered" evidence="1">
    <location>
        <begin position="322"/>
        <end position="342"/>
    </location>
</feature>
<gene>
    <name evidence="2" type="ORF">CYMTET_56382</name>
</gene>
<reference evidence="2 3" key="1">
    <citation type="journal article" date="2015" name="Genome Biol. Evol.">
        <title>Comparative Genomics of a Bacterivorous Green Alga Reveals Evolutionary Causalities and Consequences of Phago-Mixotrophic Mode of Nutrition.</title>
        <authorList>
            <person name="Burns J.A."/>
            <person name="Paasch A."/>
            <person name="Narechania A."/>
            <person name="Kim E."/>
        </authorList>
    </citation>
    <scope>NUCLEOTIDE SEQUENCE [LARGE SCALE GENOMIC DNA]</scope>
    <source>
        <strain evidence="2 3">PLY_AMNH</strain>
    </source>
</reference>
<proteinExistence type="predicted"/>
<feature type="region of interest" description="Disordered" evidence="1">
    <location>
        <begin position="107"/>
        <end position="129"/>
    </location>
</feature>
<organism evidence="2 3">
    <name type="scientific">Cymbomonas tetramitiformis</name>
    <dbReference type="NCBI Taxonomy" id="36881"/>
    <lineage>
        <taxon>Eukaryota</taxon>
        <taxon>Viridiplantae</taxon>
        <taxon>Chlorophyta</taxon>
        <taxon>Pyramimonadophyceae</taxon>
        <taxon>Pyramimonadales</taxon>
        <taxon>Pyramimonadaceae</taxon>
        <taxon>Cymbomonas</taxon>
    </lineage>
</organism>
<name>A0AAE0BBE1_9CHLO</name>
<evidence type="ECO:0000313" key="3">
    <source>
        <dbReference type="Proteomes" id="UP001190700"/>
    </source>
</evidence>
<dbReference type="Proteomes" id="UP001190700">
    <property type="component" value="Unassembled WGS sequence"/>
</dbReference>
<comment type="caution">
    <text evidence="2">The sequence shown here is derived from an EMBL/GenBank/DDBJ whole genome shotgun (WGS) entry which is preliminary data.</text>
</comment>
<evidence type="ECO:0000313" key="2">
    <source>
        <dbReference type="EMBL" id="KAK3233311.1"/>
    </source>
</evidence>
<evidence type="ECO:0000256" key="1">
    <source>
        <dbReference type="SAM" id="MobiDB-lite"/>
    </source>
</evidence>
<protein>
    <submittedName>
        <fullName evidence="2">Uncharacterized protein</fullName>
    </submittedName>
</protein>
<accession>A0AAE0BBE1</accession>